<reference evidence="1" key="2">
    <citation type="journal article" date="2015" name="Data Brief">
        <title>Shoot transcriptome of the giant reed, Arundo donax.</title>
        <authorList>
            <person name="Barrero R.A."/>
            <person name="Guerrero F.D."/>
            <person name="Moolhuijzen P."/>
            <person name="Goolsby J.A."/>
            <person name="Tidwell J."/>
            <person name="Bellgard S.E."/>
            <person name="Bellgard M.I."/>
        </authorList>
    </citation>
    <scope>NUCLEOTIDE SEQUENCE</scope>
    <source>
        <tissue evidence="1">Shoot tissue taken approximately 20 cm above the soil surface</tissue>
    </source>
</reference>
<reference evidence="1" key="1">
    <citation type="submission" date="2014-09" db="EMBL/GenBank/DDBJ databases">
        <authorList>
            <person name="Magalhaes I.L.F."/>
            <person name="Oliveira U."/>
            <person name="Santos F.R."/>
            <person name="Vidigal T.H.D.A."/>
            <person name="Brescovit A.D."/>
            <person name="Santos A.J."/>
        </authorList>
    </citation>
    <scope>NUCLEOTIDE SEQUENCE</scope>
    <source>
        <tissue evidence="1">Shoot tissue taken approximately 20 cm above the soil surface</tissue>
    </source>
</reference>
<dbReference type="EMBL" id="GBRH01166614">
    <property type="protein sequence ID" value="JAE31282.1"/>
    <property type="molecule type" value="Transcribed_RNA"/>
</dbReference>
<accession>A0A0A9H3E5</accession>
<protein>
    <submittedName>
        <fullName evidence="1">Uncharacterized protein</fullName>
    </submittedName>
</protein>
<proteinExistence type="predicted"/>
<evidence type="ECO:0000313" key="1">
    <source>
        <dbReference type="EMBL" id="JAE31282.1"/>
    </source>
</evidence>
<sequence length="43" mass="4782">MCMSRFGCLFNLVSCRGSSICNILPNAQTQQSWFLSHKSNLAS</sequence>
<dbReference type="AlphaFoldDB" id="A0A0A9H3E5"/>
<name>A0A0A9H3E5_ARUDO</name>
<organism evidence="1">
    <name type="scientific">Arundo donax</name>
    <name type="common">Giant reed</name>
    <name type="synonym">Donax arundinaceus</name>
    <dbReference type="NCBI Taxonomy" id="35708"/>
    <lineage>
        <taxon>Eukaryota</taxon>
        <taxon>Viridiplantae</taxon>
        <taxon>Streptophyta</taxon>
        <taxon>Embryophyta</taxon>
        <taxon>Tracheophyta</taxon>
        <taxon>Spermatophyta</taxon>
        <taxon>Magnoliopsida</taxon>
        <taxon>Liliopsida</taxon>
        <taxon>Poales</taxon>
        <taxon>Poaceae</taxon>
        <taxon>PACMAD clade</taxon>
        <taxon>Arundinoideae</taxon>
        <taxon>Arundineae</taxon>
        <taxon>Arundo</taxon>
    </lineage>
</organism>